<dbReference type="Proteomes" id="UP000186922">
    <property type="component" value="Unassembled WGS sequence"/>
</dbReference>
<comment type="caution">
    <text evidence="1">The sequence shown here is derived from an EMBL/GenBank/DDBJ whole genome shotgun (WGS) entry which is preliminary data.</text>
</comment>
<protein>
    <submittedName>
        <fullName evidence="1">Uncharacterized protein</fullName>
    </submittedName>
</protein>
<proteinExistence type="predicted"/>
<keyword evidence="2" id="KW-1185">Reference proteome</keyword>
<dbReference type="EMBL" id="BDGG01000009">
    <property type="protein sequence ID" value="GAV03324.1"/>
    <property type="molecule type" value="Genomic_DNA"/>
</dbReference>
<evidence type="ECO:0000313" key="2">
    <source>
        <dbReference type="Proteomes" id="UP000186922"/>
    </source>
</evidence>
<sequence>MRIWLPGSLRHFLRPLSKPSRIAERLDCSKNPPALKFFIETFGLSLCCRSCPEFGVWFSGPSRCIEIAPQHLFSDRRRYARVHEGFKYEYSNFSAQDEAGTTDWDRHRSSGGFLNMDR</sequence>
<reference evidence="1 2" key="1">
    <citation type="journal article" date="2016" name="Nat. Commun.">
        <title>Extremotolerant tardigrade genome and improved radiotolerance of human cultured cells by tardigrade-unique protein.</title>
        <authorList>
            <person name="Hashimoto T."/>
            <person name="Horikawa D.D."/>
            <person name="Saito Y."/>
            <person name="Kuwahara H."/>
            <person name="Kozuka-Hata H."/>
            <person name="Shin-I T."/>
            <person name="Minakuchi Y."/>
            <person name="Ohishi K."/>
            <person name="Motoyama A."/>
            <person name="Aizu T."/>
            <person name="Enomoto A."/>
            <person name="Kondo K."/>
            <person name="Tanaka S."/>
            <person name="Hara Y."/>
            <person name="Koshikawa S."/>
            <person name="Sagara H."/>
            <person name="Miura T."/>
            <person name="Yokobori S."/>
            <person name="Miyagawa K."/>
            <person name="Suzuki Y."/>
            <person name="Kubo T."/>
            <person name="Oyama M."/>
            <person name="Kohara Y."/>
            <person name="Fujiyama A."/>
            <person name="Arakawa K."/>
            <person name="Katayama T."/>
            <person name="Toyoda A."/>
            <person name="Kunieda T."/>
        </authorList>
    </citation>
    <scope>NUCLEOTIDE SEQUENCE [LARGE SCALE GENOMIC DNA]</scope>
    <source>
        <strain evidence="1 2">YOKOZUNA-1</strain>
    </source>
</reference>
<evidence type="ECO:0000313" key="1">
    <source>
        <dbReference type="EMBL" id="GAV03324.1"/>
    </source>
</evidence>
<dbReference type="AlphaFoldDB" id="A0A1D1VWG1"/>
<organism evidence="1 2">
    <name type="scientific">Ramazzottius varieornatus</name>
    <name type="common">Water bear</name>
    <name type="synonym">Tardigrade</name>
    <dbReference type="NCBI Taxonomy" id="947166"/>
    <lineage>
        <taxon>Eukaryota</taxon>
        <taxon>Metazoa</taxon>
        <taxon>Ecdysozoa</taxon>
        <taxon>Tardigrada</taxon>
        <taxon>Eutardigrada</taxon>
        <taxon>Parachela</taxon>
        <taxon>Hypsibioidea</taxon>
        <taxon>Ramazzottiidae</taxon>
        <taxon>Ramazzottius</taxon>
    </lineage>
</organism>
<name>A0A1D1VWG1_RAMVA</name>
<accession>A0A1D1VWG1</accession>
<gene>
    <name evidence="1" type="primary">RvY_13766-1</name>
    <name evidence="1" type="synonym">RvY_13766.1</name>
    <name evidence="1" type="ORF">RvY_13766</name>
</gene>